<dbReference type="SUPFAM" id="SSF109604">
    <property type="entry name" value="HD-domain/PDEase-like"/>
    <property type="match status" value="1"/>
</dbReference>
<evidence type="ECO:0000313" key="8">
    <source>
        <dbReference type="Proteomes" id="UP000219335"/>
    </source>
</evidence>
<dbReference type="Proteomes" id="UP000181998">
    <property type="component" value="Unassembled WGS sequence"/>
</dbReference>
<dbReference type="Pfam" id="PF08668">
    <property type="entry name" value="HDOD"/>
    <property type="match status" value="1"/>
</dbReference>
<dbReference type="Proteomes" id="UP000244110">
    <property type="component" value="Unassembled WGS sequence"/>
</dbReference>
<dbReference type="CDD" id="cd00077">
    <property type="entry name" value="HDc"/>
    <property type="match status" value="1"/>
</dbReference>
<dbReference type="PANTHER" id="PTHR33525">
    <property type="match status" value="1"/>
</dbReference>
<evidence type="ECO:0000313" key="3">
    <source>
        <dbReference type="EMBL" id="SDT87516.1"/>
    </source>
</evidence>
<keyword evidence="7" id="KW-1185">Reference proteome</keyword>
<reference evidence="3 6" key="2">
    <citation type="submission" date="2016-10" db="EMBL/GenBank/DDBJ databases">
        <authorList>
            <person name="de Groot N.N."/>
        </authorList>
    </citation>
    <scope>NUCLEOTIDE SEQUENCE [LARGE SCALE GENOMIC DNA]</scope>
    <source>
        <strain evidence="3">Nm10</strain>
        <strain evidence="4 6">Nm9</strain>
    </source>
</reference>
<evidence type="ECO:0000313" key="4">
    <source>
        <dbReference type="EMBL" id="SEP64341.1"/>
    </source>
</evidence>
<dbReference type="EMBL" id="QAOL01000005">
    <property type="protein sequence ID" value="PTQ87474.1"/>
    <property type="molecule type" value="Genomic_DNA"/>
</dbReference>
<sequence length="280" mass="31171">MDPCTIVTNVRSIFSLPDVVFRINDLIDSEEATNTELERIISSDPALTAKLLKFANSTYFGFSGKIETVMKAISIIGHQELRNLVIASSVTTTFKGIPPDLVNMDTFWNHSVTSGVTARLLASSVDSRERFFIAGLLHDVGRLILFSQFPKESAKVLNCLNQGEDVAMQEERKIFGFTHAQLGAELLKQWKLPLNIWKMVEYQSDPMRSGEYQSDANTLCAAISIANYIQPCTNQPLNLETVISDHALKTWSYLGLTAEIVESVITVAKLQVIEVFNAIH</sequence>
<feature type="domain" description="HDOD" evidence="1">
    <location>
        <begin position="13"/>
        <end position="206"/>
    </location>
</feature>
<organism evidence="2 9">
    <name type="scientific">Nitrosomonas ureae</name>
    <dbReference type="NCBI Taxonomy" id="44577"/>
    <lineage>
        <taxon>Bacteria</taxon>
        <taxon>Pseudomonadati</taxon>
        <taxon>Pseudomonadota</taxon>
        <taxon>Betaproteobacteria</taxon>
        <taxon>Nitrosomonadales</taxon>
        <taxon>Nitrosomonadaceae</taxon>
        <taxon>Nitrosomonas</taxon>
    </lineage>
</organism>
<dbReference type="EMBL" id="FNLN01000007">
    <property type="protein sequence ID" value="SDT87516.1"/>
    <property type="molecule type" value="Genomic_DNA"/>
</dbReference>
<dbReference type="Proteomes" id="UP000182882">
    <property type="component" value="Unassembled WGS sequence"/>
</dbReference>
<evidence type="ECO:0000313" key="5">
    <source>
        <dbReference type="EMBL" id="SOD17526.1"/>
    </source>
</evidence>
<evidence type="ECO:0000313" key="7">
    <source>
        <dbReference type="Proteomes" id="UP000182882"/>
    </source>
</evidence>
<dbReference type="PROSITE" id="PS51833">
    <property type="entry name" value="HDOD"/>
    <property type="match status" value="1"/>
</dbReference>
<accession>A0A0S3AH75</accession>
<reference evidence="5 8" key="3">
    <citation type="submission" date="2017-09" db="EMBL/GenBank/DDBJ databases">
        <authorList>
            <person name="Ehlers B."/>
            <person name="Leendertz F.H."/>
        </authorList>
    </citation>
    <scope>NUCLEOTIDE SEQUENCE [LARGE SCALE GENOMIC DNA]</scope>
    <source>
        <strain evidence="5 8">Nm42</strain>
    </source>
</reference>
<dbReference type="InterPro" id="IPR003607">
    <property type="entry name" value="HD/PDEase_dom"/>
</dbReference>
<proteinExistence type="predicted"/>
<evidence type="ECO:0000313" key="9">
    <source>
        <dbReference type="Proteomes" id="UP000244110"/>
    </source>
</evidence>
<dbReference type="Gene3D" id="1.10.3210.10">
    <property type="entry name" value="Hypothetical protein af1432"/>
    <property type="match status" value="1"/>
</dbReference>
<dbReference type="Proteomes" id="UP000219335">
    <property type="component" value="Unassembled WGS sequence"/>
</dbReference>
<dbReference type="InterPro" id="IPR013976">
    <property type="entry name" value="HDOD"/>
</dbReference>
<evidence type="ECO:0000313" key="6">
    <source>
        <dbReference type="Proteomes" id="UP000181998"/>
    </source>
</evidence>
<dbReference type="KEGG" id="nur:ATY38_03555"/>
<dbReference type="STRING" id="44577.ATY38_03555"/>
<protein>
    <submittedName>
        <fullName evidence="3">HD-like signal output (HDOD) domain, no enzymatic activity</fullName>
    </submittedName>
    <submittedName>
        <fullName evidence="2">HD-like signal output (HDOD) protein</fullName>
    </submittedName>
</protein>
<dbReference type="EMBL" id="OCMU01000001">
    <property type="protein sequence ID" value="SOD17526.1"/>
    <property type="molecule type" value="Genomic_DNA"/>
</dbReference>
<evidence type="ECO:0000313" key="2">
    <source>
        <dbReference type="EMBL" id="PTQ87474.1"/>
    </source>
</evidence>
<dbReference type="AlphaFoldDB" id="A0A0S3AH75"/>
<reference evidence="2 9" key="4">
    <citation type="submission" date="2018-04" db="EMBL/GenBank/DDBJ databases">
        <title>Active sludge and wastewater microbial communities from Klosterneuburg, Austria.</title>
        <authorList>
            <person name="Wagner M."/>
        </authorList>
    </citation>
    <scope>NUCLEOTIDE SEQUENCE [LARGE SCALE GENOMIC DNA]</scope>
    <source>
        <strain evidence="2 9">Nm4</strain>
    </source>
</reference>
<reference evidence="7" key="1">
    <citation type="submission" date="2016-10" db="EMBL/GenBank/DDBJ databases">
        <authorList>
            <person name="Varghese N."/>
            <person name="Submissions S."/>
        </authorList>
    </citation>
    <scope>NUCLEOTIDE SEQUENCE [LARGE SCALE GENOMIC DNA]</scope>
    <source>
        <strain evidence="7">Nm10</strain>
    </source>
</reference>
<gene>
    <name evidence="2" type="ORF">C8R28_100581</name>
    <name evidence="3" type="ORF">SAMN05216406_10739</name>
    <name evidence="4" type="ORF">SAMN05421510_100171</name>
    <name evidence="5" type="ORF">SAMN06297164_1225</name>
</gene>
<name>A0A0S3AH75_9PROT</name>
<evidence type="ECO:0000259" key="1">
    <source>
        <dbReference type="PROSITE" id="PS51833"/>
    </source>
</evidence>
<dbReference type="PANTHER" id="PTHR33525:SF3">
    <property type="entry name" value="RIBONUCLEASE Y"/>
    <property type="match status" value="1"/>
</dbReference>
<dbReference type="RefSeq" id="WP_062558086.1">
    <property type="nucleotide sequence ID" value="NZ_CP013341.1"/>
</dbReference>
<dbReference type="InterPro" id="IPR052340">
    <property type="entry name" value="RNase_Y/CdgJ"/>
</dbReference>
<dbReference type="OrthoDB" id="9770715at2"/>
<dbReference type="EMBL" id="FOFX01000001">
    <property type="protein sequence ID" value="SEP64341.1"/>
    <property type="molecule type" value="Genomic_DNA"/>
</dbReference>